<organism evidence="2 3">
    <name type="scientific">Flavobacterium sedimenticola</name>
    <dbReference type="NCBI Taxonomy" id="3043286"/>
    <lineage>
        <taxon>Bacteria</taxon>
        <taxon>Pseudomonadati</taxon>
        <taxon>Bacteroidota</taxon>
        <taxon>Flavobacteriia</taxon>
        <taxon>Flavobacteriales</taxon>
        <taxon>Flavobacteriaceae</taxon>
        <taxon>Flavobacterium</taxon>
    </lineage>
</organism>
<comment type="caution">
    <text evidence="2">The sequence shown here is derived from an EMBL/GenBank/DDBJ whole genome shotgun (WGS) entry which is preliminary data.</text>
</comment>
<sequence length="279" mass="31668">MKKLCLFLFSVFAILSCSNDTAEQNPDNTDLLQRVDFHPGLTIERRWNFNTDGLLSNITKADGTVVQNFTYDANNRLISSTIFNDVGANQTYTFTYDNTNFVTSVNGQVLTYDAGLDAYYTGDLTQNYRLTKINSEKLITYGKTAFIDYDDNGNAYEVVWDEVSVNYSSNNNILGFSPNNSCNSFTYDNTTNPLRSATLAICRAFSFVESAPWINGHYNSINNPLSHDYCSEDPESEVFNYTYNANQLPLTLTRDNYYLGVYENTTTFAKFYYQGDILP</sequence>
<dbReference type="PROSITE" id="PS51257">
    <property type="entry name" value="PROKAR_LIPOPROTEIN"/>
    <property type="match status" value="1"/>
</dbReference>
<keyword evidence="1" id="KW-0732">Signal</keyword>
<evidence type="ECO:0008006" key="4">
    <source>
        <dbReference type="Google" id="ProtNLM"/>
    </source>
</evidence>
<protein>
    <recommendedName>
        <fullName evidence="4">YD repeat-containing protein</fullName>
    </recommendedName>
</protein>
<keyword evidence="3" id="KW-1185">Reference proteome</keyword>
<feature type="signal peptide" evidence="1">
    <location>
        <begin position="1"/>
        <end position="22"/>
    </location>
</feature>
<dbReference type="InterPro" id="IPR031325">
    <property type="entry name" value="RHS_repeat"/>
</dbReference>
<gene>
    <name evidence="2" type="ORF">QHT84_10575</name>
</gene>
<evidence type="ECO:0000256" key="1">
    <source>
        <dbReference type="SAM" id="SignalP"/>
    </source>
</evidence>
<dbReference type="EMBL" id="JASGBP010000006">
    <property type="protein sequence ID" value="MDI9257857.1"/>
    <property type="molecule type" value="Genomic_DNA"/>
</dbReference>
<dbReference type="RefSeq" id="WP_283239530.1">
    <property type="nucleotide sequence ID" value="NZ_JASGBP010000006.1"/>
</dbReference>
<dbReference type="Proteomes" id="UP001230035">
    <property type="component" value="Unassembled WGS sequence"/>
</dbReference>
<evidence type="ECO:0000313" key="3">
    <source>
        <dbReference type="Proteomes" id="UP001230035"/>
    </source>
</evidence>
<evidence type="ECO:0000313" key="2">
    <source>
        <dbReference type="EMBL" id="MDI9257857.1"/>
    </source>
</evidence>
<name>A0ABT6XSB1_9FLAO</name>
<reference evidence="2 3" key="1">
    <citation type="submission" date="2023-05" db="EMBL/GenBank/DDBJ databases">
        <title>Flavobacterium sedimenti sp. nov., isolated from the sediment.</title>
        <authorList>
            <person name="Wu N."/>
        </authorList>
    </citation>
    <scope>NUCLEOTIDE SEQUENCE [LARGE SCALE GENOMIC DNA]</scope>
    <source>
        <strain evidence="2 3">YZ-48</strain>
    </source>
</reference>
<proteinExistence type="predicted"/>
<accession>A0ABT6XSB1</accession>
<dbReference type="Gene3D" id="2.180.10.10">
    <property type="entry name" value="RHS repeat-associated core"/>
    <property type="match status" value="1"/>
</dbReference>
<dbReference type="Pfam" id="PF05593">
    <property type="entry name" value="RHS_repeat"/>
    <property type="match status" value="1"/>
</dbReference>
<feature type="chain" id="PRO_5045997979" description="YD repeat-containing protein" evidence="1">
    <location>
        <begin position="23"/>
        <end position="279"/>
    </location>
</feature>